<feature type="region of interest" description="Disordered" evidence="1">
    <location>
        <begin position="851"/>
        <end position="884"/>
    </location>
</feature>
<gene>
    <name evidence="3" type="ORF">JKP88DRAFT_354125</name>
</gene>
<reference evidence="3" key="1">
    <citation type="submission" date="2021-02" db="EMBL/GenBank/DDBJ databases">
        <title>First Annotated Genome of the Yellow-green Alga Tribonema minus.</title>
        <authorList>
            <person name="Mahan K.M."/>
        </authorList>
    </citation>
    <scope>NUCLEOTIDE SEQUENCE</scope>
    <source>
        <strain evidence="3">UTEX B ZZ1240</strain>
    </source>
</reference>
<feature type="region of interest" description="Disordered" evidence="1">
    <location>
        <begin position="304"/>
        <end position="331"/>
    </location>
</feature>
<feature type="compositionally biased region" description="Gly residues" evidence="1">
    <location>
        <begin position="107"/>
        <end position="117"/>
    </location>
</feature>
<dbReference type="PANTHER" id="PTHR12436:SF3">
    <property type="entry name" value="GERMINAL-CENTER ASSOCIATED NUCLEAR PROTEIN"/>
    <property type="match status" value="1"/>
</dbReference>
<evidence type="ECO:0000259" key="2">
    <source>
        <dbReference type="Pfam" id="PF03399"/>
    </source>
</evidence>
<feature type="region of interest" description="Disordered" evidence="1">
    <location>
        <begin position="373"/>
        <end position="396"/>
    </location>
</feature>
<feature type="compositionally biased region" description="Basic and acidic residues" evidence="1">
    <location>
        <begin position="931"/>
        <end position="947"/>
    </location>
</feature>
<keyword evidence="4" id="KW-1185">Reference proteome</keyword>
<feature type="compositionally biased region" description="Low complexity" evidence="1">
    <location>
        <begin position="903"/>
        <end position="926"/>
    </location>
</feature>
<proteinExistence type="predicted"/>
<name>A0A836CJA8_9STRA</name>
<dbReference type="EMBL" id="JAFCMP010000125">
    <property type="protein sequence ID" value="KAG5185606.1"/>
    <property type="molecule type" value="Genomic_DNA"/>
</dbReference>
<feature type="compositionally biased region" description="Basic and acidic residues" evidence="1">
    <location>
        <begin position="1025"/>
        <end position="1056"/>
    </location>
</feature>
<feature type="compositionally biased region" description="Basic and acidic residues" evidence="1">
    <location>
        <begin position="1157"/>
        <end position="1173"/>
    </location>
</feature>
<feature type="compositionally biased region" description="Basic and acidic residues" evidence="1">
    <location>
        <begin position="1063"/>
        <end position="1073"/>
    </location>
</feature>
<dbReference type="InterPro" id="IPR005062">
    <property type="entry name" value="SAC3/GANP/THP3_conserved"/>
</dbReference>
<dbReference type="PANTHER" id="PTHR12436">
    <property type="entry name" value="80 KDA MCM3-ASSOCIATED PROTEIN"/>
    <property type="match status" value="1"/>
</dbReference>
<feature type="compositionally biased region" description="Polar residues" evidence="1">
    <location>
        <begin position="69"/>
        <end position="80"/>
    </location>
</feature>
<dbReference type="GO" id="GO:0005737">
    <property type="term" value="C:cytoplasm"/>
    <property type="evidence" value="ECO:0007669"/>
    <property type="project" value="TreeGrafter"/>
</dbReference>
<feature type="compositionally biased region" description="Low complexity" evidence="1">
    <location>
        <begin position="373"/>
        <end position="383"/>
    </location>
</feature>
<feature type="region of interest" description="Disordered" evidence="1">
    <location>
        <begin position="1157"/>
        <end position="1202"/>
    </location>
</feature>
<dbReference type="Pfam" id="PF03399">
    <property type="entry name" value="SAC3_GANP"/>
    <property type="match status" value="1"/>
</dbReference>
<feature type="compositionally biased region" description="Low complexity" evidence="1">
    <location>
        <begin position="1074"/>
        <end position="1094"/>
    </location>
</feature>
<feature type="compositionally biased region" description="Low complexity" evidence="1">
    <location>
        <begin position="1"/>
        <end position="14"/>
    </location>
</feature>
<feature type="compositionally biased region" description="Basic and acidic residues" evidence="1">
    <location>
        <begin position="971"/>
        <end position="1017"/>
    </location>
</feature>
<evidence type="ECO:0000313" key="4">
    <source>
        <dbReference type="Proteomes" id="UP000664859"/>
    </source>
</evidence>
<dbReference type="OrthoDB" id="21502at2759"/>
<feature type="compositionally biased region" description="Low complexity" evidence="1">
    <location>
        <begin position="88"/>
        <end position="97"/>
    </location>
</feature>
<comment type="caution">
    <text evidence="3">The sequence shown here is derived from an EMBL/GenBank/DDBJ whole genome shotgun (WGS) entry which is preliminary data.</text>
</comment>
<feature type="compositionally biased region" description="Gly residues" evidence="1">
    <location>
        <begin position="15"/>
        <end position="31"/>
    </location>
</feature>
<organism evidence="3 4">
    <name type="scientific">Tribonema minus</name>
    <dbReference type="NCBI Taxonomy" id="303371"/>
    <lineage>
        <taxon>Eukaryota</taxon>
        <taxon>Sar</taxon>
        <taxon>Stramenopiles</taxon>
        <taxon>Ochrophyta</taxon>
        <taxon>PX clade</taxon>
        <taxon>Xanthophyceae</taxon>
        <taxon>Tribonematales</taxon>
        <taxon>Tribonemataceae</taxon>
        <taxon>Tribonema</taxon>
    </lineage>
</organism>
<evidence type="ECO:0000313" key="3">
    <source>
        <dbReference type="EMBL" id="KAG5185606.1"/>
    </source>
</evidence>
<feature type="domain" description="SAC3/GANP/THP3 conserved" evidence="2">
    <location>
        <begin position="413"/>
        <end position="763"/>
    </location>
</feature>
<feature type="region of interest" description="Disordered" evidence="1">
    <location>
        <begin position="903"/>
        <end position="1094"/>
    </location>
</feature>
<dbReference type="InterPro" id="IPR045107">
    <property type="entry name" value="SAC3/GANP/THP3"/>
</dbReference>
<dbReference type="GO" id="GO:0070390">
    <property type="term" value="C:transcription export complex 2"/>
    <property type="evidence" value="ECO:0007669"/>
    <property type="project" value="TreeGrafter"/>
</dbReference>
<sequence>MQQQQQQQQPPAGFGQQGLGSQGPFAFGGFGQAAQPPAFGGGSGQAAPQGGTGFQPNAFSRQPPVPPFGTQQQRQSSPARPNSAFGLPAAPGASNAFGGFGASQPLGAGGVSGGGGASAFSGRPTTSQGSLAPTGFGAPSASFPPPQQQLAAGIFGAGAFGSSLAAPPGQGAPPPFGAARGAFGQPAAPGAGSSAVGFGGGPAKFGRGGVFARQDQATAPFAAPAAPAAGGSAGGSVFGQRQPAASPPAAAAAFGSAGVQAQGGGGGAAANAVRAPGGASRIVGMDPGAQAAMQAALQQAPAFVGSGGGGIQNQQASPPPLPPRRASPQSLPAATLGATAAAAAAAGSGGAGQQMVAARQQQQRQVVRAIAPAANAAQSAGNSNGRGSGGGDEKQEQLALQDATVFNGLLEAMCAADEIADRVNTNRVSALEKPAPGHVKPDGTPWALEEMCVREYRRLAAGKKLDVPKDVRTVAWLRRTHDYLLANVMSIRRYVPGARDNDPRMENAAAAKEEPNALLVSFLQNRLRQIFQEYRMQGFNAEVGRLDSVQDLHILEHMARWHIDVDFRMRDSDAAALQRIDAQLSSENYEKLQGKQIRDSLTGMMKTLRELYLVGIARRVGADRHVAITSPYEDEMAAYFVLRDLPSSLHDTGNEQNGTDLLLALPPRRPGARESPWVLLARFVIVAYRERRWAQFFAAVRAAPYLARCLLFQVVPEMRELALLRISRGGTTRYELGALARELCCRDEGEARALCVEYGLEVADDGMVVFTDNGLATGKKTPIEERALGKQPVPDATFVEQAKGTLSAVEVALGRATFTLEAEAWLRARMESWRDVAPASPAQPAAAAAAGAAALAPGPGAPPAGSAAAGQQAPPRRQQGAPAKRDYVAIMRAALNNTLPADGAAGAAQQQRRAAGGAANGAQPADDTGGEDGRQRAAIDRAREAARARLAAAEQRKKDEAAAAAAAAAQRRADEDAKRQAQLEAERKAKADADAMREAEQAVQARRDKEAEDRRQAEAAAAAAAKRDRQQREAADRQRAKDIEAKRAREEAEAKRAQAARAAEVRAAADRQQQRGAAEAQRQRQEQQQTQRAAEAAANTAAAAAAAVAYQQQAAAAARRAQLAAAYPEAERRFVLRLRAFASLHLREWRAAAQRESAQRSQREAQERSEKSRAALAAADLSAAKRRKRQLEPPPAHLQRLERAAPRFGFGELPPRPPAEPQPTAAQLAARAAHALDVPALMARAAPPQAVRTGDAEQAAEALRLNARAAPAAFWKLALAFTEAAEESEAGRMLVALLGGDDAARLSYYEGGGCYALSRRGAARACVAALPCDRDAAPQAVADAAAGASALVFAATPLVDAQRRHWVWDGAHAALERVLAGVVAAPLPLRQLPVLVVLPRLEDGGYPPFTEEGVKEGLRMAKLVEKYGGAIAFEGVLLDTCDAAAAAAALREKLEALTEHMLPVPTVVRVSLHDVAERWCAVALRARLFAEPALGPGDAIAAVNAALDDLAYSALGDADTQPLPGYPPAEFAQRGAFPNALAVDGCGGGALPAGWASPDAAARARAALAALRLPDWALEPGGGGDLRAIERYLQRAAGVGAAATVAELRAELAACVGGSAVPWARVIAAALAARIAAAADRARDADVAADACAATALTFVLTRRVAERLRGEAYDPTVPHDLAELARMAAAGPPQTARAAAAAAAAAAAQRRVQEAAAAATAAAAAAEAAEAAALQQPAPSSLLPDPLAAEKAALREDLRLYKMATLDHKATGRWPMYTKLIGRPVETPQQAGAFGGGGGSFGSSGAGGYGGALGNVSSSSGGGGFSSGGGFGSSGTGGALGDVSGAGAAPSYTSSGAQDGEDLWFLRALLTAGVQRAIGSRSAATPSRIDSCGGACVTLPGGSGATVALTPRTHTLREVVC</sequence>
<feature type="region of interest" description="Disordered" evidence="1">
    <location>
        <begin position="1"/>
        <end position="145"/>
    </location>
</feature>
<feature type="compositionally biased region" description="Low complexity" evidence="1">
    <location>
        <begin position="851"/>
        <end position="882"/>
    </location>
</feature>
<protein>
    <recommendedName>
        <fullName evidence="2">SAC3/GANP/THP3 conserved domain-containing protein</fullName>
    </recommendedName>
</protein>
<dbReference type="Proteomes" id="UP000664859">
    <property type="component" value="Unassembled WGS sequence"/>
</dbReference>
<evidence type="ECO:0000256" key="1">
    <source>
        <dbReference type="SAM" id="MobiDB-lite"/>
    </source>
</evidence>
<dbReference type="Gene3D" id="1.25.40.990">
    <property type="match status" value="1"/>
</dbReference>
<accession>A0A836CJA8</accession>
<dbReference type="GO" id="GO:0006406">
    <property type="term" value="P:mRNA export from nucleus"/>
    <property type="evidence" value="ECO:0007669"/>
    <property type="project" value="TreeGrafter"/>
</dbReference>